<gene>
    <name evidence="3" type="ORF">KIW84_054679</name>
</gene>
<proteinExistence type="predicted"/>
<dbReference type="Gramene" id="PSAT_LOCUS21542_t1">
    <property type="protein sequence ID" value="CAL5202388.1"/>
    <property type="gene ID" value="PSAT_LOCUS21542"/>
</dbReference>
<name>A0A9D4WYA9_PEA</name>
<keyword evidence="4" id="KW-1185">Reference proteome</keyword>
<evidence type="ECO:0000313" key="3">
    <source>
        <dbReference type="EMBL" id="KAI5408940.1"/>
    </source>
</evidence>
<evidence type="ECO:0000256" key="2">
    <source>
        <dbReference type="SAM" id="SignalP"/>
    </source>
</evidence>
<reference evidence="3 4" key="1">
    <citation type="journal article" date="2022" name="Nat. Genet.">
        <title>Improved pea reference genome and pan-genome highlight genomic features and evolutionary characteristics.</title>
        <authorList>
            <person name="Yang T."/>
            <person name="Liu R."/>
            <person name="Luo Y."/>
            <person name="Hu S."/>
            <person name="Wang D."/>
            <person name="Wang C."/>
            <person name="Pandey M.K."/>
            <person name="Ge S."/>
            <person name="Xu Q."/>
            <person name="Li N."/>
            <person name="Li G."/>
            <person name="Huang Y."/>
            <person name="Saxena R.K."/>
            <person name="Ji Y."/>
            <person name="Li M."/>
            <person name="Yan X."/>
            <person name="He Y."/>
            <person name="Liu Y."/>
            <person name="Wang X."/>
            <person name="Xiang C."/>
            <person name="Varshney R.K."/>
            <person name="Ding H."/>
            <person name="Gao S."/>
            <person name="Zong X."/>
        </authorList>
    </citation>
    <scope>NUCLEOTIDE SEQUENCE [LARGE SCALE GENOMIC DNA]</scope>
    <source>
        <strain evidence="3 4">cv. Zhongwan 6</strain>
    </source>
</reference>
<dbReference type="EMBL" id="JAMSHJ010000005">
    <property type="protein sequence ID" value="KAI5408940.1"/>
    <property type="molecule type" value="Genomic_DNA"/>
</dbReference>
<feature type="chain" id="PRO_5038680002" evidence="2">
    <location>
        <begin position="21"/>
        <end position="108"/>
    </location>
</feature>
<sequence>MFKTLLLGLFFLISVLTFSAHEITATSQIEGLSTSKQQRTQRTTVGYLHVVQHGKVSKKSKTVYGGANNVKSHKGKSSANTNLIKSSSLFMVVLSHLIPAMILVGGFF</sequence>
<protein>
    <submittedName>
        <fullName evidence="3">Uncharacterized protein</fullName>
    </submittedName>
</protein>
<keyword evidence="2" id="KW-0732">Signal</keyword>
<comment type="caution">
    <text evidence="3">The sequence shown here is derived from an EMBL/GenBank/DDBJ whole genome shotgun (WGS) entry which is preliminary data.</text>
</comment>
<keyword evidence="1" id="KW-0472">Membrane</keyword>
<accession>A0A9D4WYA9</accession>
<dbReference type="Gramene" id="Psat05G0467900-T1">
    <property type="protein sequence ID" value="KAI5408940.1"/>
    <property type="gene ID" value="KIW84_054679"/>
</dbReference>
<keyword evidence="1" id="KW-0812">Transmembrane</keyword>
<evidence type="ECO:0000256" key="1">
    <source>
        <dbReference type="SAM" id="Phobius"/>
    </source>
</evidence>
<dbReference type="AlphaFoldDB" id="A0A9D4WYA9"/>
<feature type="transmembrane region" description="Helical" evidence="1">
    <location>
        <begin position="88"/>
        <end position="107"/>
    </location>
</feature>
<feature type="signal peptide" evidence="2">
    <location>
        <begin position="1"/>
        <end position="20"/>
    </location>
</feature>
<dbReference type="Proteomes" id="UP001058974">
    <property type="component" value="Chromosome 5"/>
</dbReference>
<evidence type="ECO:0000313" key="4">
    <source>
        <dbReference type="Proteomes" id="UP001058974"/>
    </source>
</evidence>
<keyword evidence="1" id="KW-1133">Transmembrane helix</keyword>
<organism evidence="3 4">
    <name type="scientific">Pisum sativum</name>
    <name type="common">Garden pea</name>
    <name type="synonym">Lathyrus oleraceus</name>
    <dbReference type="NCBI Taxonomy" id="3888"/>
    <lineage>
        <taxon>Eukaryota</taxon>
        <taxon>Viridiplantae</taxon>
        <taxon>Streptophyta</taxon>
        <taxon>Embryophyta</taxon>
        <taxon>Tracheophyta</taxon>
        <taxon>Spermatophyta</taxon>
        <taxon>Magnoliopsida</taxon>
        <taxon>eudicotyledons</taxon>
        <taxon>Gunneridae</taxon>
        <taxon>Pentapetalae</taxon>
        <taxon>rosids</taxon>
        <taxon>fabids</taxon>
        <taxon>Fabales</taxon>
        <taxon>Fabaceae</taxon>
        <taxon>Papilionoideae</taxon>
        <taxon>50 kb inversion clade</taxon>
        <taxon>NPAAA clade</taxon>
        <taxon>Hologalegina</taxon>
        <taxon>IRL clade</taxon>
        <taxon>Fabeae</taxon>
        <taxon>Lathyrus</taxon>
    </lineage>
</organism>